<feature type="non-terminal residue" evidence="7">
    <location>
        <position position="183"/>
    </location>
</feature>
<dbReference type="InterPro" id="IPR058240">
    <property type="entry name" value="rSAM_sf"/>
</dbReference>
<comment type="cofactor">
    <cofactor evidence="1">
        <name>[4Fe-4S] cluster</name>
        <dbReference type="ChEBI" id="CHEBI:49883"/>
    </cofactor>
</comment>
<dbReference type="GO" id="GO:0003824">
    <property type="term" value="F:catalytic activity"/>
    <property type="evidence" value="ECO:0007669"/>
    <property type="project" value="InterPro"/>
</dbReference>
<dbReference type="GO" id="GO:0046872">
    <property type="term" value="F:metal ion binding"/>
    <property type="evidence" value="ECO:0007669"/>
    <property type="project" value="UniProtKB-KW"/>
</dbReference>
<name>X1G9E3_9ZZZZ</name>
<dbReference type="PANTHER" id="PTHR43409:SF17">
    <property type="entry name" value="METHYLTHIOTRANSFERASE MJ0865-RELATED"/>
    <property type="match status" value="1"/>
</dbReference>
<evidence type="ECO:0000256" key="4">
    <source>
        <dbReference type="ARBA" id="ARBA00023004"/>
    </source>
</evidence>
<dbReference type="PROSITE" id="PS51332">
    <property type="entry name" value="B12_BINDING"/>
    <property type="match status" value="1"/>
</dbReference>
<keyword evidence="2" id="KW-0949">S-adenosyl-L-methionine</keyword>
<accession>X1G9E3</accession>
<organism evidence="7">
    <name type="scientific">marine sediment metagenome</name>
    <dbReference type="NCBI Taxonomy" id="412755"/>
    <lineage>
        <taxon>unclassified sequences</taxon>
        <taxon>metagenomes</taxon>
        <taxon>ecological metagenomes</taxon>
    </lineage>
</organism>
<evidence type="ECO:0000259" key="6">
    <source>
        <dbReference type="PROSITE" id="PS51332"/>
    </source>
</evidence>
<dbReference type="SFLD" id="SFLDG01082">
    <property type="entry name" value="B12-binding_domain_containing"/>
    <property type="match status" value="1"/>
</dbReference>
<sequence length="183" mass="20892">MEKDPHFDDLDIFFIESKKDLRVELSTIIPRYSKIIIGFSLCTPQITETISIINKLRKSFIDKNLMLVAGGPHPSGDTLGTLKVGFDIVVIGEGEETFGELLKKINSNEDYSNTKGLAFLRNSRYIFTGIRKNINLDDYPPFAEKHKKFGHIEITRGCPWGCKYCQTSYLFGRNIRHRSISNI</sequence>
<dbReference type="AlphaFoldDB" id="X1G9E3"/>
<dbReference type="InterPro" id="IPR023404">
    <property type="entry name" value="rSAM_horseshoe"/>
</dbReference>
<dbReference type="CDD" id="cd02068">
    <property type="entry name" value="radical_SAM_B12_BD"/>
    <property type="match status" value="1"/>
</dbReference>
<dbReference type="Gene3D" id="3.40.50.280">
    <property type="entry name" value="Cobalamin-binding domain"/>
    <property type="match status" value="1"/>
</dbReference>
<protein>
    <recommendedName>
        <fullName evidence="6">B12-binding domain-containing protein</fullName>
    </recommendedName>
</protein>
<dbReference type="GO" id="GO:0031419">
    <property type="term" value="F:cobalamin binding"/>
    <property type="evidence" value="ECO:0007669"/>
    <property type="project" value="InterPro"/>
</dbReference>
<evidence type="ECO:0000256" key="2">
    <source>
        <dbReference type="ARBA" id="ARBA00022691"/>
    </source>
</evidence>
<dbReference type="GO" id="GO:0051536">
    <property type="term" value="F:iron-sulfur cluster binding"/>
    <property type="evidence" value="ECO:0007669"/>
    <property type="project" value="UniProtKB-KW"/>
</dbReference>
<keyword evidence="3" id="KW-0479">Metal-binding</keyword>
<dbReference type="SFLD" id="SFLDS00029">
    <property type="entry name" value="Radical_SAM"/>
    <property type="match status" value="1"/>
</dbReference>
<evidence type="ECO:0000256" key="5">
    <source>
        <dbReference type="ARBA" id="ARBA00023014"/>
    </source>
</evidence>
<keyword evidence="4" id="KW-0408">Iron</keyword>
<proteinExistence type="predicted"/>
<evidence type="ECO:0000256" key="3">
    <source>
        <dbReference type="ARBA" id="ARBA00022723"/>
    </source>
</evidence>
<dbReference type="Pfam" id="PF02310">
    <property type="entry name" value="B12-binding"/>
    <property type="match status" value="1"/>
</dbReference>
<dbReference type="InterPro" id="IPR051198">
    <property type="entry name" value="BchE-like"/>
</dbReference>
<dbReference type="PANTHER" id="PTHR43409">
    <property type="entry name" value="ANAEROBIC MAGNESIUM-PROTOPORPHYRIN IX MONOMETHYL ESTER CYCLASE-RELATED"/>
    <property type="match status" value="1"/>
</dbReference>
<gene>
    <name evidence="7" type="ORF">S03H2_36256</name>
</gene>
<dbReference type="EMBL" id="BARU01022240">
    <property type="protein sequence ID" value="GAH54511.1"/>
    <property type="molecule type" value="Genomic_DNA"/>
</dbReference>
<dbReference type="Gene3D" id="3.80.30.20">
    <property type="entry name" value="tm_1862 like domain"/>
    <property type="match status" value="1"/>
</dbReference>
<comment type="caution">
    <text evidence="7">The sequence shown here is derived from an EMBL/GenBank/DDBJ whole genome shotgun (WGS) entry which is preliminary data.</text>
</comment>
<dbReference type="InterPro" id="IPR006158">
    <property type="entry name" value="Cobalamin-bd"/>
</dbReference>
<dbReference type="SUPFAM" id="SSF102114">
    <property type="entry name" value="Radical SAM enzymes"/>
    <property type="match status" value="1"/>
</dbReference>
<dbReference type="InterPro" id="IPR007197">
    <property type="entry name" value="rSAM"/>
</dbReference>
<feature type="domain" description="B12-binding" evidence="6">
    <location>
        <begin position="1"/>
        <end position="112"/>
    </location>
</feature>
<reference evidence="7" key="1">
    <citation type="journal article" date="2014" name="Front. Microbiol.">
        <title>High frequency of phylogenetically diverse reductive dehalogenase-homologous genes in deep subseafloor sedimentary metagenomes.</title>
        <authorList>
            <person name="Kawai M."/>
            <person name="Futagami T."/>
            <person name="Toyoda A."/>
            <person name="Takaki Y."/>
            <person name="Nishi S."/>
            <person name="Hori S."/>
            <person name="Arai W."/>
            <person name="Tsubouchi T."/>
            <person name="Morono Y."/>
            <person name="Uchiyama I."/>
            <person name="Ito T."/>
            <person name="Fujiyama A."/>
            <person name="Inagaki F."/>
            <person name="Takami H."/>
        </authorList>
    </citation>
    <scope>NUCLEOTIDE SEQUENCE</scope>
    <source>
        <strain evidence="7">Expedition CK06-06</strain>
    </source>
</reference>
<keyword evidence="5" id="KW-0411">Iron-sulfur</keyword>
<evidence type="ECO:0000313" key="7">
    <source>
        <dbReference type="EMBL" id="GAH54511.1"/>
    </source>
</evidence>
<evidence type="ECO:0000256" key="1">
    <source>
        <dbReference type="ARBA" id="ARBA00001966"/>
    </source>
</evidence>